<dbReference type="AlphaFoldDB" id="A0A1N7KMB5"/>
<feature type="compositionally biased region" description="Pro residues" evidence="1">
    <location>
        <begin position="234"/>
        <end position="250"/>
    </location>
</feature>
<dbReference type="InterPro" id="IPR009839">
    <property type="entry name" value="SseB_N"/>
</dbReference>
<dbReference type="Proteomes" id="UP000186141">
    <property type="component" value="Unassembled WGS sequence"/>
</dbReference>
<proteinExistence type="predicted"/>
<dbReference type="RefSeq" id="WP_076528417.1">
    <property type="nucleotide sequence ID" value="NZ_BMEH01000001.1"/>
</dbReference>
<evidence type="ECO:0000256" key="1">
    <source>
        <dbReference type="SAM" id="MobiDB-lite"/>
    </source>
</evidence>
<dbReference type="EMBL" id="FTOT01000001">
    <property type="protein sequence ID" value="SIS62728.1"/>
    <property type="molecule type" value="Genomic_DNA"/>
</dbReference>
<evidence type="ECO:0000313" key="4">
    <source>
        <dbReference type="Proteomes" id="UP000186141"/>
    </source>
</evidence>
<accession>A0A1N7KMB5</accession>
<organism evidence="3 4">
    <name type="scientific">Gemmobacter megaterium</name>
    <dbReference type="NCBI Taxonomy" id="1086013"/>
    <lineage>
        <taxon>Bacteria</taxon>
        <taxon>Pseudomonadati</taxon>
        <taxon>Pseudomonadota</taxon>
        <taxon>Alphaproteobacteria</taxon>
        <taxon>Rhodobacterales</taxon>
        <taxon>Paracoccaceae</taxon>
        <taxon>Gemmobacter</taxon>
    </lineage>
</organism>
<dbReference type="Pfam" id="PF07179">
    <property type="entry name" value="SseB"/>
    <property type="match status" value="1"/>
</dbReference>
<dbReference type="OrthoDB" id="7831317at2"/>
<sequence>MTPLDTAHAAMLADPEDDAARLRYYRSLADAELFLLLSDEAEGTTVSPRVFPLEDGPVVLAFDTEERMVDFTGVAVPYAALPGRVIVAQLAGQGMGIGLNLGTPDSVWLMGSHAVDWLAAVLGQTPAETRGRPIAIHTPGALEPELAEALEVAVSGAGGLAAAAVLVRAAWQDGGQGLLLAWLGARSSAEPALARALAEALAFSGLDQAAVDMVFLPDTDPVARQILALGRSIPLPPPPAAPPEPQPPSAPGMNPDRPPRLK</sequence>
<feature type="region of interest" description="Disordered" evidence="1">
    <location>
        <begin position="233"/>
        <end position="262"/>
    </location>
</feature>
<gene>
    <name evidence="3" type="ORF">SAMN05421774_101545</name>
</gene>
<protein>
    <submittedName>
        <fullName evidence="3">SseB protein N-terminal domain-containing protein</fullName>
    </submittedName>
</protein>
<evidence type="ECO:0000313" key="3">
    <source>
        <dbReference type="EMBL" id="SIS62728.1"/>
    </source>
</evidence>
<feature type="domain" description="SseB protein N-terminal" evidence="2">
    <location>
        <begin position="12"/>
        <end position="107"/>
    </location>
</feature>
<dbReference type="STRING" id="1086013.SAMN05421774_101545"/>
<keyword evidence="4" id="KW-1185">Reference proteome</keyword>
<evidence type="ECO:0000259" key="2">
    <source>
        <dbReference type="Pfam" id="PF07179"/>
    </source>
</evidence>
<name>A0A1N7KMB5_9RHOB</name>
<reference evidence="3 4" key="1">
    <citation type="submission" date="2017-01" db="EMBL/GenBank/DDBJ databases">
        <authorList>
            <person name="Mah S.A."/>
            <person name="Swanson W.J."/>
            <person name="Moy G.W."/>
            <person name="Vacquier V.D."/>
        </authorList>
    </citation>
    <scope>NUCLEOTIDE SEQUENCE [LARGE SCALE GENOMIC DNA]</scope>
    <source>
        <strain evidence="3 4">DSM 26375</strain>
    </source>
</reference>